<protein>
    <recommendedName>
        <fullName evidence="3">Cingulin</fullName>
    </recommendedName>
</protein>
<keyword evidence="2" id="KW-1185">Reference proteome</keyword>
<sequence length="120" mass="14302">MSRDINANKRFELDREIMRVESQEAAFIDIKNQFESSLEKFHMTFKKLAAKNEALLKELPEPHHYKQTNDITENTYFNQRMIKYVDDQLDELSQVNRQVTSTLAAARDKLIQERARLPWE</sequence>
<dbReference type="EMBL" id="JAAECS010000001">
    <property type="protein sequence ID" value="MCJ1988667.1"/>
    <property type="molecule type" value="Genomic_DNA"/>
</dbReference>
<gene>
    <name evidence="1" type="ORF">GYN21_00400</name>
</gene>
<evidence type="ECO:0000313" key="1">
    <source>
        <dbReference type="EMBL" id="MCJ1988667.1"/>
    </source>
</evidence>
<reference evidence="1 2" key="1">
    <citation type="journal article" date="2022" name="Microbiol. Res.">
        <title>Comparative genome analysis, predicted lifestyle and antimicrobial strategies of Lactococcus carnosus and Lactococcus paracarnosus isolated from meat.</title>
        <authorList>
            <person name="Werum V."/>
            <person name="Ehrmann M."/>
            <person name="Vogel R."/>
            <person name="Hilgarth M."/>
        </authorList>
    </citation>
    <scope>NUCLEOTIDE SEQUENCE [LARGE SCALE GENOMIC DNA]</scope>
    <source>
        <strain evidence="1 2">TMW22177</strain>
    </source>
</reference>
<accession>A0ABT0APP8</accession>
<evidence type="ECO:0008006" key="3">
    <source>
        <dbReference type="Google" id="ProtNLM"/>
    </source>
</evidence>
<name>A0ABT0APP8_9LACT</name>
<dbReference type="Proteomes" id="UP001522450">
    <property type="component" value="Unassembled WGS sequence"/>
</dbReference>
<evidence type="ECO:0000313" key="2">
    <source>
        <dbReference type="Proteomes" id="UP001522450"/>
    </source>
</evidence>
<organism evidence="1 2">
    <name type="scientific">Pseudolactococcus carnosus</name>
    <dbReference type="NCBI Taxonomy" id="2749961"/>
    <lineage>
        <taxon>Bacteria</taxon>
        <taxon>Bacillati</taxon>
        <taxon>Bacillota</taxon>
        <taxon>Bacilli</taxon>
        <taxon>Lactobacillales</taxon>
        <taxon>Streptococcaceae</taxon>
        <taxon>Pseudolactococcus</taxon>
    </lineage>
</organism>
<comment type="caution">
    <text evidence="1">The sequence shown here is derived from an EMBL/GenBank/DDBJ whole genome shotgun (WGS) entry which is preliminary data.</text>
</comment>
<dbReference type="RefSeq" id="WP_097025087.1">
    <property type="nucleotide sequence ID" value="NZ_JAAECP010000020.1"/>
</dbReference>
<proteinExistence type="predicted"/>